<dbReference type="Gene3D" id="3.90.1780.10">
    <property type="entry name" value="Trimeric adhesin"/>
    <property type="match status" value="4"/>
</dbReference>
<feature type="domain" description="Trimeric autotransporter adhesin YadA-like head" evidence="1">
    <location>
        <begin position="784"/>
        <end position="809"/>
    </location>
</feature>
<dbReference type="EMBL" id="OCNF01000015">
    <property type="protein sequence ID" value="SOD69357.1"/>
    <property type="molecule type" value="Genomic_DNA"/>
</dbReference>
<gene>
    <name evidence="3" type="ORF">SAMN02746062_01636</name>
</gene>
<feature type="domain" description="Trimeric autotransporter adhesin YadA-like head" evidence="1">
    <location>
        <begin position="586"/>
        <end position="612"/>
    </location>
</feature>
<name>A0A286EEM2_9NEIS</name>
<dbReference type="InterPro" id="IPR011049">
    <property type="entry name" value="Serralysin-like_metalloprot_C"/>
</dbReference>
<feature type="domain" description="Trimeric autotransporter adhesin YadA-like head" evidence="1">
    <location>
        <begin position="273"/>
        <end position="298"/>
    </location>
</feature>
<sequence>MNHTYRVVFNESTGTYVAVAEIMPAKGKKSQSTKTVIAAAIAALGVGGTAEAAQVAIGGTNAQTLLTSASISTTKDRTWVTGVTMACTTTNAGVVNTSAVDVGNAGDNIAIGAGSKAFYSGNRDHGGIANIAIGRNADSTGGGSNVDHVSIAIGSNASAVNLGAIALGGKAYSNSSQGIAIGADAKVVGAQSIALGANVDAFGNSSVAIGGDDLDIVARNGTVNGEFAKIAGEALVPADYTRTNASGQASMAIGVGAVSRGDLSTVVGMRGAAIGLASSAFGVASNASGAGSVAIGAGTKSSGAQAIGMGSNITVSGNHAIGVGTSVISNQANTTAIGRGTRAQAADSVAIGTGASIGNLGFQSILIGKDASSVSEREVIIGEGAQGNSGSGEIGAGHIWYRNPYSTVKTRTDSGFLVAAERANSSQTIFSSVVAIGSDAQAEGGGVAIGDDAYVSSQGGGQGVARSLGVAIGANAQSIGGGVVVGSSAQTANINAVAVGRQAVALGNASQAYGVVASAIGEGSLAMGQSATSLGRRSIAIGMSESPELYTNTTNVFANGTDSIAMGSVARAENTRDTAIGAGARAKGIDAIAIGSSANSSALGSIAIGANTQFKKPTGGVVAVGTGSAENMPLTVVGYNASTQSRFGDVVVGSWAKSENANFSINQATVVGNRAVVYGDQGVALGADTRALGNSSVAIGGDDLEKASAALADLLGVAADDVSKNYSTFRNDVNANLTAYLPAVGANAKVYPNTAAIGDASLAIGTGSQTLGVASNAIGANALAKGLSSTAIGTKARAWGSSSVAMGTDTNASGKNAVAIGHDALASGENSISIGLGNNVTGNNSGAFGDPSLVTGEGSYSIGNNNTITTNDTFVLGSGVNRGQTDVGNVSKSLNGTVGNSVYLGKDSEATAGNVVGTKALKSDQTAGTTTTAGDKGTVSSATVKGITYGGFAGATANGVVTIGASGSERRLQNVAAGEISETSTDAINGSQLYAVMKEMPAVVAGDNITVVKGTNATTGQVEYKVSGKKTGEAATDTNTQVSVNSTDKTVKISPTANENGTTNYDLAVNVDGTSIVKNADGNLSVATTTLNNNTNGSIAVPETPADAGNRLVNGTTVANAINQSGFTLSANGSGDSLVNPGETVDLKNTDGNIVISKGADNNNVTFGLNNTIKVGDSSVSTNKPITINGTTGTITGLAPVLPINPTTSGTAPANIVQNQAASMSDVLNAGWNLQEKGQAKDFVRPYDTVNFIDGNGAAVNVTTDAEGKVSSIKYDVVVDNKTIQIKDGKLVATGTTQAPTDSDTQASVSAGNGIVVTDSRNENGTTNYNVSANTTVTTTAAPTGAVSVTTGGDNLVNGTTLANAINSAAFNLTTGGNTTTTVTSNVSAGETVTISGGKAISVSQAENNITINTLYDDKTVKVDEQGNLKVNTGNTLNIDDSTGAINVANTTLKVNAGSPVETPDTTNGSKFVNAGDLANTLNNLGFNVQAAVGDGGKASDVTGAAKTAVKTGDTVTFKAGKNIAIKQDGQNFTISATVDAAPPQNTTLNVADGKVTGTEPTGEGDKLVNASTVGDAINNTGFKVAANGTTSKDSADKTKDNIVNAGDVLNFADGQGTKANVTVDGSTTTVRIDSPLAYVNSTAPTDTSNPTNTVKFVGSDAAKPVSVQNVNSGVGSVTNLDTPVGDAAKLEPADKKKIAEAID</sequence>
<dbReference type="Gene3D" id="6.20.50.100">
    <property type="match status" value="1"/>
</dbReference>
<dbReference type="OrthoDB" id="1632057at2"/>
<feature type="domain" description="Trimeric autotransporter adhesin YadA-like head" evidence="1">
    <location>
        <begin position="245"/>
        <end position="268"/>
    </location>
</feature>
<feature type="domain" description="Trimeric autotransporter adhesin YadA-like head" evidence="1">
    <location>
        <begin position="558"/>
        <end position="584"/>
    </location>
</feature>
<dbReference type="Gene3D" id="2.150.10.10">
    <property type="entry name" value="Serralysin-like metalloprotease, C-terminal"/>
    <property type="match status" value="6"/>
</dbReference>
<reference evidence="3 4" key="1">
    <citation type="submission" date="2017-09" db="EMBL/GenBank/DDBJ databases">
        <authorList>
            <person name="Ehlers B."/>
            <person name="Leendertz F.H."/>
        </authorList>
    </citation>
    <scope>NUCLEOTIDE SEQUENCE [LARGE SCALE GENOMIC DNA]</scope>
    <source>
        <strain evidence="3 4">DSM 16848</strain>
    </source>
</reference>
<dbReference type="CDD" id="cd12820">
    <property type="entry name" value="LbR_YadA-like"/>
    <property type="match status" value="3"/>
</dbReference>
<dbReference type="InterPro" id="IPR024973">
    <property type="entry name" value="ESPR"/>
</dbReference>
<feature type="domain" description="ESPR" evidence="2">
    <location>
        <begin position="1"/>
        <end position="45"/>
    </location>
</feature>
<evidence type="ECO:0000259" key="2">
    <source>
        <dbReference type="Pfam" id="PF13018"/>
    </source>
</evidence>
<evidence type="ECO:0000259" key="1">
    <source>
        <dbReference type="Pfam" id="PF05658"/>
    </source>
</evidence>
<feature type="domain" description="Trimeric autotransporter adhesin YadA-like head" evidence="1">
    <location>
        <begin position="178"/>
        <end position="198"/>
    </location>
</feature>
<dbReference type="Proteomes" id="UP000219669">
    <property type="component" value="Unassembled WGS sequence"/>
</dbReference>
<proteinExistence type="predicted"/>
<accession>A0A286EEM2</accession>
<protein>
    <submittedName>
        <fullName evidence="3">Head domain of trimeric autotransporter adhesin</fullName>
    </submittedName>
</protein>
<dbReference type="SUPFAM" id="SSF101999">
    <property type="entry name" value="Trimeric adhesin"/>
    <property type="match status" value="1"/>
</dbReference>
<dbReference type="InterPro" id="IPR008640">
    <property type="entry name" value="Adhesin_Head_dom"/>
</dbReference>
<feature type="domain" description="Trimeric autotransporter adhesin YadA-like head" evidence="1">
    <location>
        <begin position="812"/>
        <end position="837"/>
    </location>
</feature>
<evidence type="ECO:0000313" key="3">
    <source>
        <dbReference type="EMBL" id="SOD69357.1"/>
    </source>
</evidence>
<dbReference type="SUPFAM" id="SSF101967">
    <property type="entry name" value="Adhesin YadA, collagen-binding domain"/>
    <property type="match status" value="2"/>
</dbReference>
<dbReference type="GO" id="GO:0019867">
    <property type="term" value="C:outer membrane"/>
    <property type="evidence" value="ECO:0007669"/>
    <property type="project" value="InterPro"/>
</dbReference>
<dbReference type="Pfam" id="PF05658">
    <property type="entry name" value="YadA_head"/>
    <property type="match status" value="10"/>
</dbReference>
<evidence type="ECO:0000313" key="4">
    <source>
        <dbReference type="Proteomes" id="UP000219669"/>
    </source>
</evidence>
<keyword evidence="4" id="KW-1185">Reference proteome</keyword>
<dbReference type="InterPro" id="IPR037174">
    <property type="entry name" value="Trimeric_adhesin"/>
</dbReference>
<dbReference type="Pfam" id="PF13018">
    <property type="entry name" value="ESPR"/>
    <property type="match status" value="1"/>
</dbReference>
<feature type="non-terminal residue" evidence="3">
    <location>
        <position position="1704"/>
    </location>
</feature>
<feature type="domain" description="Trimeric autotransporter adhesin YadA-like head" evidence="1">
    <location>
        <begin position="333"/>
        <end position="355"/>
    </location>
</feature>
<feature type="domain" description="Trimeric autotransporter adhesin YadA-like head" evidence="1">
    <location>
        <begin position="519"/>
        <end position="542"/>
    </location>
</feature>
<organism evidence="3 4">
    <name type="scientific">Alysiella filiformis DSM 16848</name>
    <dbReference type="NCBI Taxonomy" id="1120981"/>
    <lineage>
        <taxon>Bacteria</taxon>
        <taxon>Pseudomonadati</taxon>
        <taxon>Pseudomonadota</taxon>
        <taxon>Betaproteobacteria</taxon>
        <taxon>Neisseriales</taxon>
        <taxon>Neisseriaceae</taxon>
        <taxon>Alysiella</taxon>
    </lineage>
</organism>
<feature type="domain" description="Trimeric autotransporter adhesin YadA-like head" evidence="1">
    <location>
        <begin position="679"/>
        <end position="701"/>
    </location>
</feature>
<dbReference type="RefSeq" id="WP_143269159.1">
    <property type="nucleotide sequence ID" value="NZ_OCNF01000015.1"/>
</dbReference>